<dbReference type="EMBL" id="AGNL01039649">
    <property type="protein sequence ID" value="EJK52521.1"/>
    <property type="molecule type" value="Genomic_DNA"/>
</dbReference>
<dbReference type="OrthoDB" id="54871at2759"/>
<protein>
    <submittedName>
        <fullName evidence="2">Uncharacterized protein</fullName>
    </submittedName>
</protein>
<feature type="non-terminal residue" evidence="2">
    <location>
        <position position="343"/>
    </location>
</feature>
<evidence type="ECO:0000313" key="2">
    <source>
        <dbReference type="EMBL" id="EJK52521.1"/>
    </source>
</evidence>
<accession>K0RUH2</accession>
<evidence type="ECO:0000256" key="1">
    <source>
        <dbReference type="SAM" id="MobiDB-lite"/>
    </source>
</evidence>
<dbReference type="AlphaFoldDB" id="K0RUH2"/>
<dbReference type="Proteomes" id="UP000266841">
    <property type="component" value="Unassembled WGS sequence"/>
</dbReference>
<keyword evidence="3" id="KW-1185">Reference proteome</keyword>
<proteinExistence type="predicted"/>
<reference evidence="2 3" key="1">
    <citation type="journal article" date="2012" name="Genome Biol.">
        <title>Genome and low-iron response of an oceanic diatom adapted to chronic iron limitation.</title>
        <authorList>
            <person name="Lommer M."/>
            <person name="Specht M."/>
            <person name="Roy A.S."/>
            <person name="Kraemer L."/>
            <person name="Andreson R."/>
            <person name="Gutowska M.A."/>
            <person name="Wolf J."/>
            <person name="Bergner S.V."/>
            <person name="Schilhabel M.B."/>
            <person name="Klostermeier U.C."/>
            <person name="Beiko R.G."/>
            <person name="Rosenstiel P."/>
            <person name="Hippler M."/>
            <person name="Laroche J."/>
        </authorList>
    </citation>
    <scope>NUCLEOTIDE SEQUENCE [LARGE SCALE GENOMIC DNA]</scope>
    <source>
        <strain evidence="2 3">CCMP1005</strain>
    </source>
</reference>
<organism evidence="2 3">
    <name type="scientific">Thalassiosira oceanica</name>
    <name type="common">Marine diatom</name>
    <dbReference type="NCBI Taxonomy" id="159749"/>
    <lineage>
        <taxon>Eukaryota</taxon>
        <taxon>Sar</taxon>
        <taxon>Stramenopiles</taxon>
        <taxon>Ochrophyta</taxon>
        <taxon>Bacillariophyta</taxon>
        <taxon>Coscinodiscophyceae</taxon>
        <taxon>Thalassiosirophycidae</taxon>
        <taxon>Thalassiosirales</taxon>
        <taxon>Thalassiosiraceae</taxon>
        <taxon>Thalassiosira</taxon>
    </lineage>
</organism>
<gene>
    <name evidence="2" type="ORF">THAOC_28189</name>
</gene>
<evidence type="ECO:0000313" key="3">
    <source>
        <dbReference type="Proteomes" id="UP000266841"/>
    </source>
</evidence>
<feature type="region of interest" description="Disordered" evidence="1">
    <location>
        <begin position="220"/>
        <end position="242"/>
    </location>
</feature>
<name>K0RUH2_THAOC</name>
<sequence length="343" mass="37508">MEGKRRRLDGPGVESLPGHLLVEAASFLRRESRALWAVSMGAPSSRWSAPRAPTAAGRQILTLLREDWRDEWAAFDFGDFLCDSNDGRRLSDDDLGAVLVCIDGARSVRSLRLTGCSLLAGREIGPLRESTVLKRVDISLVKTRDHRPDACGLELDQVLPVLDSIIAKKENKLRHIQLPKKWLSEKDASLDGFIGRYNRALDLMTKECCQCEEEARSSVSARKASARTTGKRRSSTAPAARSTSATNVAPYFGAQSVTIRYHARIAGSVRGAAWMTAATQARFVPSALPLRRSGWTAASAPSATAARLGMYPCRAIRICTSQAANNPSALLRKKMCVMWALGR</sequence>
<comment type="caution">
    <text evidence="2">The sequence shown here is derived from an EMBL/GenBank/DDBJ whole genome shotgun (WGS) entry which is preliminary data.</text>
</comment>